<feature type="transmembrane region" description="Helical" evidence="10">
    <location>
        <begin position="268"/>
        <end position="290"/>
    </location>
</feature>
<dbReference type="InterPro" id="IPR048279">
    <property type="entry name" value="MdtK-like"/>
</dbReference>
<dbReference type="GO" id="GO:0042910">
    <property type="term" value="F:xenobiotic transmembrane transporter activity"/>
    <property type="evidence" value="ECO:0007669"/>
    <property type="project" value="InterPro"/>
</dbReference>
<keyword evidence="5 10" id="KW-0812">Transmembrane</keyword>
<keyword evidence="7" id="KW-0406">Ion transport</keyword>
<feature type="transmembrane region" description="Helical" evidence="10">
    <location>
        <begin position="408"/>
        <end position="432"/>
    </location>
</feature>
<dbReference type="AlphaFoldDB" id="A0A7U8C298"/>
<keyword evidence="12" id="KW-1185">Reference proteome</keyword>
<feature type="transmembrane region" description="Helical" evidence="10">
    <location>
        <begin position="382"/>
        <end position="402"/>
    </location>
</feature>
<feature type="transmembrane region" description="Helical" evidence="10">
    <location>
        <begin position="84"/>
        <end position="106"/>
    </location>
</feature>
<comment type="subcellular location">
    <subcellularLocation>
        <location evidence="1">Cell inner membrane</location>
        <topology evidence="1">Multi-pass membrane protein</topology>
    </subcellularLocation>
</comment>
<organism evidence="11 12">
    <name type="scientific">Neptuniibacter caesariensis</name>
    <dbReference type="NCBI Taxonomy" id="207954"/>
    <lineage>
        <taxon>Bacteria</taxon>
        <taxon>Pseudomonadati</taxon>
        <taxon>Pseudomonadota</taxon>
        <taxon>Gammaproteobacteria</taxon>
        <taxon>Oceanospirillales</taxon>
        <taxon>Oceanospirillaceae</taxon>
        <taxon>Neptuniibacter</taxon>
    </lineage>
</organism>
<evidence type="ECO:0000256" key="7">
    <source>
        <dbReference type="ARBA" id="ARBA00023065"/>
    </source>
</evidence>
<gene>
    <name evidence="11" type="ORF">MED92_12261</name>
</gene>
<sequence length="442" mass="48324">MLSLERKKIILGLGLPIIAGMLSQSVLNLIDAALVGQLGEASLAGVGIGSYANFVVISLILGLSSAVQALVARTLGSGDRERSVIPVYWGIILSVVIALPLSLLFISQSEQLTGLMTDDLAVQDIAASYFDYRTAAMVAVGLNLSLRGWWNGNKQPVTYFKVLLFTHLLNVVVSYCLIFGELGLPRLGAPGAGLGSAIALFAGAFFNFWLLRKELKPTRRLITSLIRDYSLIRFFRLALPHSLQQFLLALAICTLIWIIGQLGTHEQAIAHVLINLSLFLILPAVGFGVASTSLVSHAMGEKNLQAASRWGWDVVKTAFTTVLILSLPLLFIPESVLKIFLHSEEIIEQAKLPLRLTALAICLDAATIVFTQALLGVGASRSVLLISTLGQWCFFLPLAWLFGPFFGFGLIGIWLVQVVYRFLSSIMFIRIWSQRSWQNIKI</sequence>
<dbReference type="RefSeq" id="WP_007020146.1">
    <property type="nucleotide sequence ID" value="NZ_CH724125.1"/>
</dbReference>
<dbReference type="Proteomes" id="UP000002171">
    <property type="component" value="Unassembled WGS sequence"/>
</dbReference>
<feature type="transmembrane region" description="Helical" evidence="10">
    <location>
        <begin position="9"/>
        <end position="30"/>
    </location>
</feature>
<name>A0A7U8C298_NEPCE</name>
<evidence type="ECO:0000256" key="9">
    <source>
        <dbReference type="ARBA" id="ARBA00031636"/>
    </source>
</evidence>
<dbReference type="PANTHER" id="PTHR43298:SF2">
    <property type="entry name" value="FMN_FAD EXPORTER YEEO-RELATED"/>
    <property type="match status" value="1"/>
</dbReference>
<dbReference type="EMBL" id="AAOW01000029">
    <property type="protein sequence ID" value="EAR59879.1"/>
    <property type="molecule type" value="Genomic_DNA"/>
</dbReference>
<evidence type="ECO:0000256" key="3">
    <source>
        <dbReference type="ARBA" id="ARBA00022449"/>
    </source>
</evidence>
<dbReference type="InterPro" id="IPR050222">
    <property type="entry name" value="MATE_MdtK"/>
</dbReference>
<dbReference type="CDD" id="cd13133">
    <property type="entry name" value="MATE_like_7"/>
    <property type="match status" value="1"/>
</dbReference>
<evidence type="ECO:0000256" key="8">
    <source>
        <dbReference type="ARBA" id="ARBA00023136"/>
    </source>
</evidence>
<evidence type="ECO:0000256" key="1">
    <source>
        <dbReference type="ARBA" id="ARBA00004429"/>
    </source>
</evidence>
<dbReference type="GO" id="GO:0006811">
    <property type="term" value="P:monoatomic ion transport"/>
    <property type="evidence" value="ECO:0007669"/>
    <property type="project" value="UniProtKB-KW"/>
</dbReference>
<feature type="transmembrane region" description="Helical" evidence="10">
    <location>
        <begin position="243"/>
        <end position="262"/>
    </location>
</feature>
<comment type="caution">
    <text evidence="11">The sequence shown here is derived from an EMBL/GenBank/DDBJ whole genome shotgun (WGS) entry which is preliminary data.</text>
</comment>
<keyword evidence="2" id="KW-0813">Transport</keyword>
<feature type="transmembrane region" description="Helical" evidence="10">
    <location>
        <begin position="158"/>
        <end position="180"/>
    </location>
</feature>
<dbReference type="OrthoDB" id="9780160at2"/>
<evidence type="ECO:0000256" key="2">
    <source>
        <dbReference type="ARBA" id="ARBA00022448"/>
    </source>
</evidence>
<keyword evidence="3" id="KW-0050">Antiport</keyword>
<evidence type="ECO:0000313" key="11">
    <source>
        <dbReference type="EMBL" id="EAR59879.1"/>
    </source>
</evidence>
<evidence type="ECO:0000256" key="6">
    <source>
        <dbReference type="ARBA" id="ARBA00022989"/>
    </source>
</evidence>
<dbReference type="PANTHER" id="PTHR43298">
    <property type="entry name" value="MULTIDRUG RESISTANCE PROTEIN NORM-RELATED"/>
    <property type="match status" value="1"/>
</dbReference>
<evidence type="ECO:0000256" key="10">
    <source>
        <dbReference type="SAM" id="Phobius"/>
    </source>
</evidence>
<feature type="transmembrane region" description="Helical" evidence="10">
    <location>
        <begin position="50"/>
        <end position="72"/>
    </location>
</feature>
<dbReference type="GO" id="GO:0015297">
    <property type="term" value="F:antiporter activity"/>
    <property type="evidence" value="ECO:0007669"/>
    <property type="project" value="UniProtKB-KW"/>
</dbReference>
<dbReference type="GO" id="GO:0005886">
    <property type="term" value="C:plasma membrane"/>
    <property type="evidence" value="ECO:0007669"/>
    <property type="project" value="UniProtKB-SubCell"/>
</dbReference>
<feature type="transmembrane region" description="Helical" evidence="10">
    <location>
        <begin position="352"/>
        <end position="375"/>
    </location>
</feature>
<dbReference type="NCBIfam" id="TIGR00797">
    <property type="entry name" value="matE"/>
    <property type="match status" value="1"/>
</dbReference>
<feature type="transmembrane region" description="Helical" evidence="10">
    <location>
        <begin position="310"/>
        <end position="332"/>
    </location>
</feature>
<evidence type="ECO:0000313" key="12">
    <source>
        <dbReference type="Proteomes" id="UP000002171"/>
    </source>
</evidence>
<dbReference type="PIRSF" id="PIRSF006603">
    <property type="entry name" value="DinF"/>
    <property type="match status" value="1"/>
</dbReference>
<evidence type="ECO:0000256" key="5">
    <source>
        <dbReference type="ARBA" id="ARBA00022692"/>
    </source>
</evidence>
<reference evidence="11 12" key="1">
    <citation type="submission" date="2006-02" db="EMBL/GenBank/DDBJ databases">
        <authorList>
            <person name="Pinhassi J."/>
            <person name="Pedros-Alio C."/>
            <person name="Ferriera S."/>
            <person name="Johnson J."/>
            <person name="Kravitz S."/>
            <person name="Halpern A."/>
            <person name="Remington K."/>
            <person name="Beeson K."/>
            <person name="Tran B."/>
            <person name="Rogers Y.-H."/>
            <person name="Friedman R."/>
            <person name="Venter J.C."/>
        </authorList>
    </citation>
    <scope>NUCLEOTIDE SEQUENCE [LARGE SCALE GENOMIC DNA]</scope>
    <source>
        <strain evidence="11 12">MED92</strain>
    </source>
</reference>
<dbReference type="InterPro" id="IPR002528">
    <property type="entry name" value="MATE_fam"/>
</dbReference>
<keyword evidence="4" id="KW-1003">Cell membrane</keyword>
<evidence type="ECO:0000256" key="4">
    <source>
        <dbReference type="ARBA" id="ARBA00022475"/>
    </source>
</evidence>
<feature type="transmembrane region" description="Helical" evidence="10">
    <location>
        <begin position="192"/>
        <end position="211"/>
    </location>
</feature>
<proteinExistence type="predicted"/>
<protein>
    <recommendedName>
        <fullName evidence="9">Multidrug-efflux transporter</fullName>
    </recommendedName>
</protein>
<dbReference type="Pfam" id="PF01554">
    <property type="entry name" value="MatE"/>
    <property type="match status" value="2"/>
</dbReference>
<feature type="transmembrane region" description="Helical" evidence="10">
    <location>
        <begin position="126"/>
        <end position="146"/>
    </location>
</feature>
<keyword evidence="8 10" id="KW-0472">Membrane</keyword>
<accession>A0A7U8C298</accession>
<keyword evidence="6 10" id="KW-1133">Transmembrane helix</keyword>